<dbReference type="EMBL" id="JBAFSM010000062">
    <property type="protein sequence ID" value="MEG3439827.1"/>
    <property type="molecule type" value="Genomic_DNA"/>
</dbReference>
<reference evidence="2 3" key="1">
    <citation type="submission" date="2024-01" db="EMBL/GenBank/DDBJ databases">
        <title>Genomic insights into the taxonomy and metabolism of the cyanobacterium Pannus brasiliensis CCIBt3594.</title>
        <authorList>
            <person name="Machado M."/>
            <person name="Botero N.B."/>
            <person name="Andreote A.P.D."/>
            <person name="Feitosa A.M.T."/>
            <person name="Popin R."/>
            <person name="Sivonen K."/>
            <person name="Fiore M.F."/>
        </authorList>
    </citation>
    <scope>NUCLEOTIDE SEQUENCE [LARGE SCALE GENOMIC DNA]</scope>
    <source>
        <strain evidence="2 3">CCIBt3594</strain>
    </source>
</reference>
<dbReference type="SUPFAM" id="SSF52540">
    <property type="entry name" value="P-loop containing nucleoside triphosphate hydrolases"/>
    <property type="match status" value="1"/>
</dbReference>
<accession>A0AAW9QYR3</accession>
<name>A0AAW9QYR3_9CHRO</name>
<dbReference type="PANTHER" id="PTHR12788">
    <property type="entry name" value="PROTEIN-TYROSINE SULFOTRANSFERASE 2"/>
    <property type="match status" value="1"/>
</dbReference>
<dbReference type="GO" id="GO:0008476">
    <property type="term" value="F:protein-tyrosine sulfotransferase activity"/>
    <property type="evidence" value="ECO:0007669"/>
    <property type="project" value="InterPro"/>
</dbReference>
<evidence type="ECO:0000313" key="2">
    <source>
        <dbReference type="EMBL" id="MEG3439827.1"/>
    </source>
</evidence>
<evidence type="ECO:0000256" key="1">
    <source>
        <dbReference type="ARBA" id="ARBA00022679"/>
    </source>
</evidence>
<organism evidence="2 3">
    <name type="scientific">Pannus brasiliensis CCIBt3594</name>
    <dbReference type="NCBI Taxonomy" id="1427578"/>
    <lineage>
        <taxon>Bacteria</taxon>
        <taxon>Bacillati</taxon>
        <taxon>Cyanobacteriota</taxon>
        <taxon>Cyanophyceae</taxon>
        <taxon>Oscillatoriophycideae</taxon>
        <taxon>Chroococcales</taxon>
        <taxon>Microcystaceae</taxon>
        <taxon>Pannus</taxon>
    </lineage>
</organism>
<dbReference type="InterPro" id="IPR027417">
    <property type="entry name" value="P-loop_NTPase"/>
</dbReference>
<evidence type="ECO:0000313" key="3">
    <source>
        <dbReference type="Proteomes" id="UP001328733"/>
    </source>
</evidence>
<proteinExistence type="predicted"/>
<dbReference type="InterPro" id="IPR026634">
    <property type="entry name" value="TPST-like"/>
</dbReference>
<dbReference type="Gene3D" id="3.40.50.300">
    <property type="entry name" value="P-loop containing nucleotide triphosphate hydrolases"/>
    <property type="match status" value="1"/>
</dbReference>
<sequence length="315" mass="37113">MHRKATIALSLLQSLPRSFRHFHQYPPIFIIGAPRSGTSITLKLFQDQPLTTVLFEPFQLWQKVFRSSDDDSYRSSYHRPGSWILKSLYYQQILVDKPYLVVKDPRDSLRVNRLNRLFPDARFIHVIRDGRDVIASMMKTFQNEVYLTLEDRWPHVRIPGYRRMLSNPPHINAAHQWKICVETSLQDFSSIPPERQFHFQYEDLVRKPEEVAPRILQFAYPRLEFDRQRLQTIVDSISDRVIQNVPESTDNSIPNQSSWKDKMKRFSSLVKDDAGSGTTASERRVNRWQTDLDDKMISECREIVGDTLQKLGYEE</sequence>
<dbReference type="Proteomes" id="UP001328733">
    <property type="component" value="Unassembled WGS sequence"/>
</dbReference>
<dbReference type="RefSeq" id="WP_332867304.1">
    <property type="nucleotide sequence ID" value="NZ_JBAFSM010000062.1"/>
</dbReference>
<keyword evidence="3" id="KW-1185">Reference proteome</keyword>
<dbReference type="EC" id="2.8.2.-" evidence="2"/>
<dbReference type="Pfam" id="PF13469">
    <property type="entry name" value="Sulfotransfer_3"/>
    <property type="match status" value="1"/>
</dbReference>
<protein>
    <submittedName>
        <fullName evidence="2">Sulfotransferase</fullName>
        <ecNumber evidence="2">2.8.2.-</ecNumber>
    </submittedName>
</protein>
<keyword evidence="1 2" id="KW-0808">Transferase</keyword>
<gene>
    <name evidence="2" type="ORF">V0288_22050</name>
</gene>
<comment type="caution">
    <text evidence="2">The sequence shown here is derived from an EMBL/GenBank/DDBJ whole genome shotgun (WGS) entry which is preliminary data.</text>
</comment>
<dbReference type="PANTHER" id="PTHR12788:SF10">
    <property type="entry name" value="PROTEIN-TYROSINE SULFOTRANSFERASE"/>
    <property type="match status" value="1"/>
</dbReference>
<dbReference type="AlphaFoldDB" id="A0AAW9QYR3"/>